<keyword evidence="3" id="KW-1185">Reference proteome</keyword>
<comment type="caution">
    <text evidence="2">The sequence shown here is derived from an EMBL/GenBank/DDBJ whole genome shotgun (WGS) entry which is preliminary data.</text>
</comment>
<dbReference type="EMBL" id="JANPWB010000002">
    <property type="protein sequence ID" value="KAJ1210961.1"/>
    <property type="molecule type" value="Genomic_DNA"/>
</dbReference>
<organism evidence="2 3">
    <name type="scientific">Pleurodeles waltl</name>
    <name type="common">Iberian ribbed newt</name>
    <dbReference type="NCBI Taxonomy" id="8319"/>
    <lineage>
        <taxon>Eukaryota</taxon>
        <taxon>Metazoa</taxon>
        <taxon>Chordata</taxon>
        <taxon>Craniata</taxon>
        <taxon>Vertebrata</taxon>
        <taxon>Euteleostomi</taxon>
        <taxon>Amphibia</taxon>
        <taxon>Batrachia</taxon>
        <taxon>Caudata</taxon>
        <taxon>Salamandroidea</taxon>
        <taxon>Salamandridae</taxon>
        <taxon>Pleurodelinae</taxon>
        <taxon>Pleurodeles</taxon>
    </lineage>
</organism>
<feature type="region of interest" description="Disordered" evidence="1">
    <location>
        <begin position="1"/>
        <end position="60"/>
    </location>
</feature>
<feature type="compositionally biased region" description="Acidic residues" evidence="1">
    <location>
        <begin position="19"/>
        <end position="36"/>
    </location>
</feature>
<protein>
    <submittedName>
        <fullName evidence="2">Uncharacterized protein</fullName>
    </submittedName>
</protein>
<evidence type="ECO:0000313" key="3">
    <source>
        <dbReference type="Proteomes" id="UP001066276"/>
    </source>
</evidence>
<accession>A0AAV7WEC5</accession>
<evidence type="ECO:0000313" key="2">
    <source>
        <dbReference type="EMBL" id="KAJ1210961.1"/>
    </source>
</evidence>
<dbReference type="AlphaFoldDB" id="A0AAV7WEC5"/>
<feature type="compositionally biased region" description="Basic and acidic residues" evidence="1">
    <location>
        <begin position="37"/>
        <end position="48"/>
    </location>
</feature>
<sequence length="103" mass="11965">MRKGGGTRKSASAPQVEKENEEEENGEERVSEEEERDGGVRKREHDLESIQGQRTLETGEWFFHDRETEDDEAANGERNPVATWEAECKILPRFWRRMAYPGV</sequence>
<evidence type="ECO:0000256" key="1">
    <source>
        <dbReference type="SAM" id="MobiDB-lite"/>
    </source>
</evidence>
<proteinExistence type="predicted"/>
<dbReference type="Proteomes" id="UP001066276">
    <property type="component" value="Chromosome 1_2"/>
</dbReference>
<reference evidence="2" key="1">
    <citation type="journal article" date="2022" name="bioRxiv">
        <title>Sequencing and chromosome-scale assembly of the giantPleurodeles waltlgenome.</title>
        <authorList>
            <person name="Brown T."/>
            <person name="Elewa A."/>
            <person name="Iarovenko S."/>
            <person name="Subramanian E."/>
            <person name="Araus A.J."/>
            <person name="Petzold A."/>
            <person name="Susuki M."/>
            <person name="Suzuki K.-i.T."/>
            <person name="Hayashi T."/>
            <person name="Toyoda A."/>
            <person name="Oliveira C."/>
            <person name="Osipova E."/>
            <person name="Leigh N.D."/>
            <person name="Simon A."/>
            <person name="Yun M.H."/>
        </authorList>
    </citation>
    <scope>NUCLEOTIDE SEQUENCE</scope>
    <source>
        <strain evidence="2">20211129_DDA</strain>
        <tissue evidence="2">Liver</tissue>
    </source>
</reference>
<gene>
    <name evidence="2" type="ORF">NDU88_006323</name>
</gene>
<name>A0AAV7WEC5_PLEWA</name>